<name>A0A7C2GJ66_DICTH</name>
<dbReference type="InterPro" id="IPR010230">
    <property type="entry name" value="FeS-cluster_ATPase_SufC"/>
</dbReference>
<keyword evidence="3" id="KW-0067">ATP-binding</keyword>
<dbReference type="Pfam" id="PF00005">
    <property type="entry name" value="ABC_tran"/>
    <property type="match status" value="1"/>
</dbReference>
<dbReference type="PROSITE" id="PS50893">
    <property type="entry name" value="ABC_TRANSPORTER_2"/>
    <property type="match status" value="1"/>
</dbReference>
<dbReference type="PANTHER" id="PTHR43204:SF1">
    <property type="entry name" value="ABC TRANSPORTER I FAMILY MEMBER 6, CHLOROPLASTIC"/>
    <property type="match status" value="1"/>
</dbReference>
<gene>
    <name evidence="5" type="primary">sufC</name>
    <name evidence="5" type="ORF">ENU78_02630</name>
</gene>
<dbReference type="AlphaFoldDB" id="A0A7C2GJ66"/>
<protein>
    <submittedName>
        <fullName evidence="5">Fe-S cluster assembly ATPase SufC</fullName>
    </submittedName>
</protein>
<proteinExistence type="inferred from homology"/>
<evidence type="ECO:0000256" key="1">
    <source>
        <dbReference type="ARBA" id="ARBA00006216"/>
    </source>
</evidence>
<evidence type="ECO:0000313" key="5">
    <source>
        <dbReference type="EMBL" id="HGK23336.1"/>
    </source>
</evidence>
<evidence type="ECO:0000259" key="4">
    <source>
        <dbReference type="PROSITE" id="PS50893"/>
    </source>
</evidence>
<dbReference type="NCBIfam" id="TIGR01978">
    <property type="entry name" value="sufC"/>
    <property type="match status" value="1"/>
</dbReference>
<dbReference type="InterPro" id="IPR027417">
    <property type="entry name" value="P-loop_NTPase"/>
</dbReference>
<organism evidence="5">
    <name type="scientific">Dictyoglomus thermophilum</name>
    <dbReference type="NCBI Taxonomy" id="14"/>
    <lineage>
        <taxon>Bacteria</taxon>
        <taxon>Pseudomonadati</taxon>
        <taxon>Dictyoglomota</taxon>
        <taxon>Dictyoglomia</taxon>
        <taxon>Dictyoglomales</taxon>
        <taxon>Dictyoglomaceae</taxon>
        <taxon>Dictyoglomus</taxon>
    </lineage>
</organism>
<dbReference type="PANTHER" id="PTHR43204">
    <property type="entry name" value="ABC TRANSPORTER I FAMILY MEMBER 6, CHLOROPLASTIC"/>
    <property type="match status" value="1"/>
</dbReference>
<dbReference type="EMBL" id="DTDV01000007">
    <property type="protein sequence ID" value="HGK23336.1"/>
    <property type="molecule type" value="Genomic_DNA"/>
</dbReference>
<sequence length="250" mass="28491">MKETIGKEMLRLENLKVEVKDEVILENINLSLNEGVHVLLGPNGTGKSTLLGAIMGLSKYKTSGKIWFYNEDITDLTPDQRFKKGIFLAYQLPPAVRGVRLKDILKKILNIDPKKNLPEEVYTYLRELDLDESFLEREINYGFSGGERKKSEILQLLLAKPKLAMLDEPDSGVDIDSLKLIGEALRKISKESNLLIVTHNLKVLDYVNPNSVIVLLDGKYIYKDGIEIIHQIEERGYEYVRRLAYAQNLS</sequence>
<dbReference type="Gene3D" id="3.40.50.300">
    <property type="entry name" value="P-loop containing nucleotide triphosphate hydrolases"/>
    <property type="match status" value="1"/>
</dbReference>
<dbReference type="RefSeq" id="WP_012547317.1">
    <property type="nucleotide sequence ID" value="NZ_VTFL01000004.1"/>
</dbReference>
<dbReference type="GO" id="GO:0016887">
    <property type="term" value="F:ATP hydrolysis activity"/>
    <property type="evidence" value="ECO:0007669"/>
    <property type="project" value="InterPro"/>
</dbReference>
<dbReference type="InterPro" id="IPR003593">
    <property type="entry name" value="AAA+_ATPase"/>
</dbReference>
<dbReference type="GO" id="GO:0005524">
    <property type="term" value="F:ATP binding"/>
    <property type="evidence" value="ECO:0007669"/>
    <property type="project" value="UniProtKB-KW"/>
</dbReference>
<dbReference type="SMART" id="SM00382">
    <property type="entry name" value="AAA"/>
    <property type="match status" value="1"/>
</dbReference>
<evidence type="ECO:0000256" key="2">
    <source>
        <dbReference type="ARBA" id="ARBA00022741"/>
    </source>
</evidence>
<dbReference type="SUPFAM" id="SSF52540">
    <property type="entry name" value="P-loop containing nucleoside triphosphate hydrolases"/>
    <property type="match status" value="1"/>
</dbReference>
<feature type="domain" description="ABC transporter" evidence="4">
    <location>
        <begin position="10"/>
        <end position="242"/>
    </location>
</feature>
<keyword evidence="2" id="KW-0547">Nucleotide-binding</keyword>
<dbReference type="InterPro" id="IPR003439">
    <property type="entry name" value="ABC_transporter-like_ATP-bd"/>
</dbReference>
<accession>A0A7C2GJ66</accession>
<comment type="similarity">
    <text evidence="1">Belongs to the ABC transporter superfamily. Ycf16 family.</text>
</comment>
<reference evidence="5" key="1">
    <citation type="journal article" date="2020" name="mSystems">
        <title>Genome- and Community-Level Interaction Insights into Carbon Utilization and Element Cycling Functions of Hydrothermarchaeota in Hydrothermal Sediment.</title>
        <authorList>
            <person name="Zhou Z."/>
            <person name="Liu Y."/>
            <person name="Xu W."/>
            <person name="Pan J."/>
            <person name="Luo Z.H."/>
            <person name="Li M."/>
        </authorList>
    </citation>
    <scope>NUCLEOTIDE SEQUENCE [LARGE SCALE GENOMIC DNA]</scope>
    <source>
        <strain evidence="5">SpSt-70</strain>
    </source>
</reference>
<dbReference type="OMA" id="MAMLEPK"/>
<evidence type="ECO:0000256" key="3">
    <source>
        <dbReference type="ARBA" id="ARBA00022840"/>
    </source>
</evidence>
<comment type="caution">
    <text evidence="5">The sequence shown here is derived from an EMBL/GenBank/DDBJ whole genome shotgun (WGS) entry which is preliminary data.</text>
</comment>